<evidence type="ECO:0000313" key="5">
    <source>
        <dbReference type="EMBL" id="GMA18109.1"/>
    </source>
</evidence>
<dbReference type="PANTHER" id="PTHR46796:SF13">
    <property type="entry name" value="HTH-TYPE TRANSCRIPTIONAL ACTIVATOR RHAS"/>
    <property type="match status" value="1"/>
</dbReference>
<keyword evidence="6" id="KW-1185">Reference proteome</keyword>
<dbReference type="PANTHER" id="PTHR46796">
    <property type="entry name" value="HTH-TYPE TRANSCRIPTIONAL ACTIVATOR RHAS-RELATED"/>
    <property type="match status" value="1"/>
</dbReference>
<name>A0ABQ6HKT3_9MICO</name>
<dbReference type="InterPro" id="IPR050204">
    <property type="entry name" value="AraC_XylS_family_regulators"/>
</dbReference>
<dbReference type="EMBL" id="BSUJ01000001">
    <property type="protein sequence ID" value="GMA18109.1"/>
    <property type="molecule type" value="Genomic_DNA"/>
</dbReference>
<evidence type="ECO:0000313" key="6">
    <source>
        <dbReference type="Proteomes" id="UP001157109"/>
    </source>
</evidence>
<accession>A0ABQ6HKT3</accession>
<dbReference type="InterPro" id="IPR046532">
    <property type="entry name" value="DUF6597"/>
</dbReference>
<dbReference type="Pfam" id="PF12833">
    <property type="entry name" value="HTH_18"/>
    <property type="match status" value="1"/>
</dbReference>
<dbReference type="SUPFAM" id="SSF46689">
    <property type="entry name" value="Homeodomain-like"/>
    <property type="match status" value="1"/>
</dbReference>
<dbReference type="InterPro" id="IPR009057">
    <property type="entry name" value="Homeodomain-like_sf"/>
</dbReference>
<sequence length="331" mass="34705">MADRTNATSQRPASPAVLRPEQFLQHAHFEDCPPTDAAAPFVERVWSVTWELPPGVTYVSSVVPHPCLDLTVERGDGSRSDRSGPGVWLTGVWTRRFDVTLAGSGGAVGLKLHPGAFTALTGVAASDLTDQVVRAAPYLALPPGLAELPLSAHASREALCAVVASGVDVVSVGDVSGVSAVSGVDEVSGVSGVSGVDGVTGVDGAADEDYALARVLAQAATDPSITRVDQFADIAHLSVRALQRLTRRYIGVSPKWLIMRARVHDALEALHAAAADPSSAEPLDDLAARLGWFDQSHFTRDFRSIVGQSPAAYRDQLGLPPTARTTDPPTP</sequence>
<evidence type="ECO:0000256" key="1">
    <source>
        <dbReference type="ARBA" id="ARBA00023015"/>
    </source>
</evidence>
<dbReference type="Pfam" id="PF20240">
    <property type="entry name" value="DUF6597"/>
    <property type="match status" value="1"/>
</dbReference>
<dbReference type="PROSITE" id="PS01124">
    <property type="entry name" value="HTH_ARAC_FAMILY_2"/>
    <property type="match status" value="1"/>
</dbReference>
<dbReference type="SMART" id="SM00342">
    <property type="entry name" value="HTH_ARAC"/>
    <property type="match status" value="1"/>
</dbReference>
<dbReference type="Gene3D" id="1.10.10.60">
    <property type="entry name" value="Homeodomain-like"/>
    <property type="match status" value="1"/>
</dbReference>
<dbReference type="Proteomes" id="UP001157109">
    <property type="component" value="Unassembled WGS sequence"/>
</dbReference>
<comment type="caution">
    <text evidence="5">The sequence shown here is derived from an EMBL/GenBank/DDBJ whole genome shotgun (WGS) entry which is preliminary data.</text>
</comment>
<dbReference type="InterPro" id="IPR018060">
    <property type="entry name" value="HTH_AraC"/>
</dbReference>
<evidence type="ECO:0000256" key="2">
    <source>
        <dbReference type="ARBA" id="ARBA00023125"/>
    </source>
</evidence>
<reference evidence="6" key="1">
    <citation type="journal article" date="2019" name="Int. J. Syst. Evol. Microbiol.">
        <title>The Global Catalogue of Microorganisms (GCM) 10K type strain sequencing project: providing services to taxonomists for standard genome sequencing and annotation.</title>
        <authorList>
            <consortium name="The Broad Institute Genomics Platform"/>
            <consortium name="The Broad Institute Genome Sequencing Center for Infectious Disease"/>
            <person name="Wu L."/>
            <person name="Ma J."/>
        </authorList>
    </citation>
    <scope>NUCLEOTIDE SEQUENCE [LARGE SCALE GENOMIC DNA]</scope>
    <source>
        <strain evidence="6">NBRC 105830</strain>
    </source>
</reference>
<organism evidence="5 6">
    <name type="scientific">Arsenicicoccus piscis</name>
    <dbReference type="NCBI Taxonomy" id="673954"/>
    <lineage>
        <taxon>Bacteria</taxon>
        <taxon>Bacillati</taxon>
        <taxon>Actinomycetota</taxon>
        <taxon>Actinomycetes</taxon>
        <taxon>Micrococcales</taxon>
        <taxon>Intrasporangiaceae</taxon>
        <taxon>Arsenicicoccus</taxon>
    </lineage>
</organism>
<gene>
    <name evidence="5" type="ORF">GCM10025862_01300</name>
</gene>
<protein>
    <recommendedName>
        <fullName evidence="4">HTH araC/xylS-type domain-containing protein</fullName>
    </recommendedName>
</protein>
<keyword evidence="3" id="KW-0804">Transcription</keyword>
<evidence type="ECO:0000256" key="3">
    <source>
        <dbReference type="ARBA" id="ARBA00023163"/>
    </source>
</evidence>
<keyword evidence="1" id="KW-0805">Transcription regulation</keyword>
<evidence type="ECO:0000259" key="4">
    <source>
        <dbReference type="PROSITE" id="PS01124"/>
    </source>
</evidence>
<feature type="domain" description="HTH araC/xylS-type" evidence="4">
    <location>
        <begin position="210"/>
        <end position="316"/>
    </location>
</feature>
<dbReference type="RefSeq" id="WP_241443678.1">
    <property type="nucleotide sequence ID" value="NZ_BSUJ01000001.1"/>
</dbReference>
<keyword evidence="2" id="KW-0238">DNA-binding</keyword>
<proteinExistence type="predicted"/>